<comment type="similarity">
    <text evidence="3 7">Belongs to the metallo-beta-lactamase superfamily. Glyoxalase II family.</text>
</comment>
<evidence type="ECO:0000256" key="2">
    <source>
        <dbReference type="ARBA" id="ARBA00004963"/>
    </source>
</evidence>
<proteinExistence type="inferred from homology"/>
<dbReference type="InterPro" id="IPR032282">
    <property type="entry name" value="HAGH_C"/>
</dbReference>
<dbReference type="UniPathway" id="UPA00619">
    <property type="reaction ID" value="UER00676"/>
</dbReference>
<dbReference type="EMBL" id="MCGG01000002">
    <property type="protein sequence ID" value="OEJ69618.1"/>
    <property type="molecule type" value="Genomic_DNA"/>
</dbReference>
<dbReference type="SMART" id="SM00849">
    <property type="entry name" value="Lactamase_B"/>
    <property type="match status" value="1"/>
</dbReference>
<dbReference type="Proteomes" id="UP000095347">
    <property type="component" value="Unassembled WGS sequence"/>
</dbReference>
<dbReference type="Pfam" id="PF00753">
    <property type="entry name" value="Lactamase_B"/>
    <property type="match status" value="1"/>
</dbReference>
<keyword evidence="4 7" id="KW-0479">Metal-binding</keyword>
<dbReference type="InterPro" id="IPR036866">
    <property type="entry name" value="RibonucZ/Hydroxyglut_hydro"/>
</dbReference>
<evidence type="ECO:0000256" key="5">
    <source>
        <dbReference type="ARBA" id="ARBA00022801"/>
    </source>
</evidence>
<dbReference type="RefSeq" id="WP_069956335.1">
    <property type="nucleotide sequence ID" value="NZ_MCGG01000002.1"/>
</dbReference>
<accession>A0A1E5QC07</accession>
<dbReference type="InterPro" id="IPR001279">
    <property type="entry name" value="Metallo-B-lactamas"/>
</dbReference>
<comment type="caution">
    <text evidence="9">The sequence shown here is derived from an EMBL/GenBank/DDBJ whole genome shotgun (WGS) entry which is preliminary data.</text>
</comment>
<feature type="binding site" evidence="7">
    <location>
        <position position="62"/>
    </location>
    <ligand>
        <name>Zn(2+)</name>
        <dbReference type="ChEBI" id="CHEBI:29105"/>
        <label>2</label>
    </ligand>
</feature>
<feature type="domain" description="Metallo-beta-lactamase" evidence="8">
    <location>
        <begin position="14"/>
        <end position="172"/>
    </location>
</feature>
<dbReference type="GO" id="GO:0046872">
    <property type="term" value="F:metal ion binding"/>
    <property type="evidence" value="ECO:0007669"/>
    <property type="project" value="UniProtKB-KW"/>
</dbReference>
<dbReference type="InterPro" id="IPR035680">
    <property type="entry name" value="Clx_II_MBL"/>
</dbReference>
<feature type="binding site" evidence="7">
    <location>
        <position position="172"/>
    </location>
    <ligand>
        <name>Zn(2+)</name>
        <dbReference type="ChEBI" id="CHEBI:29105"/>
        <label>2</label>
    </ligand>
</feature>
<feature type="binding site" evidence="7">
    <location>
        <position position="134"/>
    </location>
    <ligand>
        <name>Zn(2+)</name>
        <dbReference type="ChEBI" id="CHEBI:29105"/>
        <label>1</label>
    </ligand>
</feature>
<feature type="binding site" evidence="7">
    <location>
        <position position="57"/>
    </location>
    <ligand>
        <name>Zn(2+)</name>
        <dbReference type="ChEBI" id="CHEBI:29105"/>
        <label>1</label>
    </ligand>
</feature>
<dbReference type="GO" id="GO:0019243">
    <property type="term" value="P:methylglyoxal catabolic process to D-lactate via S-lactoyl-glutathione"/>
    <property type="evidence" value="ECO:0007669"/>
    <property type="project" value="UniProtKB-UniRule"/>
</dbReference>
<gene>
    <name evidence="7" type="primary">gloB</name>
    <name evidence="9" type="ORF">BEN30_01910</name>
</gene>
<keyword evidence="10" id="KW-1185">Reference proteome</keyword>
<dbReference type="AlphaFoldDB" id="A0A1E5QC07"/>
<dbReference type="SUPFAM" id="SSF56281">
    <property type="entry name" value="Metallo-hydrolase/oxidoreductase"/>
    <property type="match status" value="1"/>
</dbReference>
<evidence type="ECO:0000256" key="4">
    <source>
        <dbReference type="ARBA" id="ARBA00022723"/>
    </source>
</evidence>
<feature type="binding site" evidence="7">
    <location>
        <position position="134"/>
    </location>
    <ligand>
        <name>Zn(2+)</name>
        <dbReference type="ChEBI" id="CHEBI:29105"/>
        <label>2</label>
    </ligand>
</feature>
<comment type="pathway">
    <text evidence="2 7">Secondary metabolite metabolism; methylglyoxal degradation; (R)-lactate from methylglyoxal: step 2/2.</text>
</comment>
<reference evidence="10" key="1">
    <citation type="submission" date="2016-07" db="EMBL/GenBank/DDBJ databases">
        <authorList>
            <person name="Florea S."/>
            <person name="Webb J.S."/>
            <person name="Jaromczyk J."/>
            <person name="Schardl C.L."/>
        </authorList>
    </citation>
    <scope>NUCLEOTIDE SEQUENCE [LARGE SCALE GENOMIC DNA]</scope>
    <source>
        <strain evidence="10">MV-1</strain>
    </source>
</reference>
<feature type="binding site" evidence="7">
    <location>
        <position position="59"/>
    </location>
    <ligand>
        <name>Zn(2+)</name>
        <dbReference type="ChEBI" id="CHEBI:29105"/>
        <label>1</label>
    </ligand>
</feature>
<comment type="catalytic activity">
    <reaction evidence="1 7">
        <text>an S-(2-hydroxyacyl)glutathione + H2O = a 2-hydroxy carboxylate + glutathione + H(+)</text>
        <dbReference type="Rhea" id="RHEA:21864"/>
        <dbReference type="ChEBI" id="CHEBI:15377"/>
        <dbReference type="ChEBI" id="CHEBI:15378"/>
        <dbReference type="ChEBI" id="CHEBI:57925"/>
        <dbReference type="ChEBI" id="CHEBI:58896"/>
        <dbReference type="ChEBI" id="CHEBI:71261"/>
        <dbReference type="EC" id="3.1.2.6"/>
    </reaction>
</comment>
<keyword evidence="6 7" id="KW-0862">Zinc</keyword>
<evidence type="ECO:0000313" key="10">
    <source>
        <dbReference type="Proteomes" id="UP000095347"/>
    </source>
</evidence>
<feature type="binding site" evidence="7">
    <location>
        <position position="115"/>
    </location>
    <ligand>
        <name>Zn(2+)</name>
        <dbReference type="ChEBI" id="CHEBI:29105"/>
        <label>1</label>
    </ligand>
</feature>
<dbReference type="NCBIfam" id="TIGR03413">
    <property type="entry name" value="GSH_gloB"/>
    <property type="match status" value="1"/>
</dbReference>
<evidence type="ECO:0000259" key="8">
    <source>
        <dbReference type="SMART" id="SM00849"/>
    </source>
</evidence>
<evidence type="ECO:0000313" key="9">
    <source>
        <dbReference type="EMBL" id="OEJ69618.1"/>
    </source>
</evidence>
<keyword evidence="5 7" id="KW-0378">Hydrolase</keyword>
<dbReference type="InterPro" id="IPR017782">
    <property type="entry name" value="Hydroxyacylglutathione_Hdrlase"/>
</dbReference>
<name>A0A1E5QC07_9PROT</name>
<feature type="binding site" evidence="7">
    <location>
        <position position="61"/>
    </location>
    <ligand>
        <name>Zn(2+)</name>
        <dbReference type="ChEBI" id="CHEBI:29105"/>
        <label>2</label>
    </ligand>
</feature>
<comment type="function">
    <text evidence="7">Thiolesterase that catalyzes the hydrolysis of S-D-lactoyl-glutathione to form glutathione and D-lactic acid.</text>
</comment>
<dbReference type="InterPro" id="IPR050110">
    <property type="entry name" value="Glyoxalase_II_hydrolase"/>
</dbReference>
<evidence type="ECO:0000256" key="6">
    <source>
        <dbReference type="ARBA" id="ARBA00022833"/>
    </source>
</evidence>
<comment type="subunit">
    <text evidence="7">Monomer.</text>
</comment>
<sequence>MSGLEIRQIPVLNDNYVYLIHDGSSGQTACVDPAVAAPVIDAARAVGWTISHILVTHPHFDHIGGIDEIVAAFGAEVYGSKDDQANIPHCHHGVAQGDSVQVGGFEAKVLDVPGHTAHHIAYHFAGAEAVFVGDTLFSLGCGRLLGGTAKQMWDSLQKLRTLPPATRVYCAHEYTNANADFALSVDPDNADLQDRADAVLRMRQQGLSSVPSTLEEELKCNPFLRCDQPEFKAIVGMSDRDAVDVFAEIRQRKDHF</sequence>
<evidence type="ECO:0000256" key="1">
    <source>
        <dbReference type="ARBA" id="ARBA00001623"/>
    </source>
</evidence>
<dbReference type="PIRSF" id="PIRSF005457">
    <property type="entry name" value="Glx"/>
    <property type="match status" value="1"/>
</dbReference>
<comment type="cofactor">
    <cofactor evidence="7">
        <name>Zn(2+)</name>
        <dbReference type="ChEBI" id="CHEBI:29105"/>
    </cofactor>
    <text evidence="7">Binds 2 Zn(2+) ions per subunit.</text>
</comment>
<evidence type="ECO:0000256" key="3">
    <source>
        <dbReference type="ARBA" id="ARBA00006759"/>
    </source>
</evidence>
<dbReference type="GO" id="GO:0004416">
    <property type="term" value="F:hydroxyacylglutathione hydrolase activity"/>
    <property type="evidence" value="ECO:0007669"/>
    <property type="project" value="UniProtKB-UniRule"/>
</dbReference>
<dbReference type="Pfam" id="PF16123">
    <property type="entry name" value="HAGH_C"/>
    <property type="match status" value="1"/>
</dbReference>
<dbReference type="HAMAP" id="MF_01374">
    <property type="entry name" value="Glyoxalase_2"/>
    <property type="match status" value="1"/>
</dbReference>
<organism evidence="9 10">
    <name type="scientific">Magnetovibrio blakemorei</name>
    <dbReference type="NCBI Taxonomy" id="28181"/>
    <lineage>
        <taxon>Bacteria</taxon>
        <taxon>Pseudomonadati</taxon>
        <taxon>Pseudomonadota</taxon>
        <taxon>Alphaproteobacteria</taxon>
        <taxon>Rhodospirillales</taxon>
        <taxon>Magnetovibrionaceae</taxon>
        <taxon>Magnetovibrio</taxon>
    </lineage>
</organism>
<protein>
    <recommendedName>
        <fullName evidence="7">Hydroxyacylglutathione hydrolase</fullName>
        <ecNumber evidence="7">3.1.2.6</ecNumber>
    </recommendedName>
    <alternativeName>
        <fullName evidence="7">Glyoxalase II</fullName>
        <shortName evidence="7">Glx II</shortName>
    </alternativeName>
</protein>
<dbReference type="OrthoDB" id="9802248at2"/>
<dbReference type="Gene3D" id="3.60.15.10">
    <property type="entry name" value="Ribonuclease Z/Hydroxyacylglutathione hydrolase-like"/>
    <property type="match status" value="1"/>
</dbReference>
<dbReference type="PANTHER" id="PTHR43705:SF1">
    <property type="entry name" value="HYDROXYACYLGLUTATHIONE HYDROLASE GLOB"/>
    <property type="match status" value="1"/>
</dbReference>
<evidence type="ECO:0000256" key="7">
    <source>
        <dbReference type="HAMAP-Rule" id="MF_01374"/>
    </source>
</evidence>
<dbReference type="PANTHER" id="PTHR43705">
    <property type="entry name" value="HYDROXYACYLGLUTATHIONE HYDROLASE"/>
    <property type="match status" value="1"/>
</dbReference>
<dbReference type="CDD" id="cd07723">
    <property type="entry name" value="hydroxyacylglutathione_hydrolase_MBL-fold"/>
    <property type="match status" value="1"/>
</dbReference>
<dbReference type="STRING" id="28181.BEN30_01910"/>
<dbReference type="EC" id="3.1.2.6" evidence="7"/>